<name>A0AAJ7UDH2_PETMA</name>
<evidence type="ECO:0000313" key="16">
    <source>
        <dbReference type="RefSeq" id="XP_032834355.1"/>
    </source>
</evidence>
<accession>A0AAJ7UDH2</accession>
<reference evidence="16" key="1">
    <citation type="submission" date="2025-08" db="UniProtKB">
        <authorList>
            <consortium name="RefSeq"/>
        </authorList>
    </citation>
    <scope>IDENTIFICATION</scope>
    <source>
        <tissue evidence="16">Sperm</tissue>
    </source>
</reference>
<dbReference type="Gene3D" id="3.40.1180.10">
    <property type="entry name" value="Decaprenyl diphosphate synthase-like"/>
    <property type="match status" value="1"/>
</dbReference>
<organism evidence="15 16">
    <name type="scientific">Petromyzon marinus</name>
    <name type="common">Sea lamprey</name>
    <dbReference type="NCBI Taxonomy" id="7757"/>
    <lineage>
        <taxon>Eukaryota</taxon>
        <taxon>Metazoa</taxon>
        <taxon>Chordata</taxon>
        <taxon>Craniata</taxon>
        <taxon>Vertebrata</taxon>
        <taxon>Cyclostomata</taxon>
        <taxon>Hyperoartia</taxon>
        <taxon>Petromyzontiformes</taxon>
        <taxon>Petromyzontidae</taxon>
        <taxon>Petromyzon</taxon>
    </lineage>
</organism>
<dbReference type="KEGG" id="pmrn:116956681"/>
<evidence type="ECO:0000256" key="14">
    <source>
        <dbReference type="SAM" id="SignalP"/>
    </source>
</evidence>
<keyword evidence="14" id="KW-0732">Signal</keyword>
<feature type="signal peptide" evidence="14">
    <location>
        <begin position="1"/>
        <end position="17"/>
    </location>
</feature>
<dbReference type="AlphaFoldDB" id="A0AAJ7UDH2"/>
<sequence>MALLYALVLRLLHALLALKAKLQRGLVRWDSLGLAWKRRRPRRAFAGGRGRGKGVGGADGDDVGGDEEEEGRRGLEMARHDGRALRKLPVHVGLVLSEAAGAERGVRDVANAVLWCVALGVSYVSVFDARGMLKETNGRLMEEVLRQQREQLGSDWSKRKVEFVDDQSAEALLQGTPATVRVALLSPRDGRAALARAAAAFCSLVAARRRPAPALTPGELGDSLTALKGFPDPDLVLRFGRVESTLGYPPWQLHLAEIIPVGPLQGLCYEDLHSAMRGFAECEQRFGK</sequence>
<dbReference type="PANTHER" id="PTHR21528">
    <property type="entry name" value="DEHYDRODOLICHYL DIPHOSPHATE SYNTHASE COMPLEX SUBUNIT NUS1"/>
    <property type="match status" value="1"/>
</dbReference>
<feature type="compositionally biased region" description="Gly residues" evidence="13">
    <location>
        <begin position="47"/>
        <end position="58"/>
    </location>
</feature>
<dbReference type="InterPro" id="IPR036424">
    <property type="entry name" value="UPP_synth-like_sf"/>
</dbReference>
<comment type="cofactor">
    <cofactor evidence="1">
        <name>Mg(2+)</name>
        <dbReference type="ChEBI" id="CHEBI:18420"/>
    </cofactor>
</comment>
<evidence type="ECO:0000313" key="15">
    <source>
        <dbReference type="Proteomes" id="UP001318040"/>
    </source>
</evidence>
<feature type="region of interest" description="Disordered" evidence="13">
    <location>
        <begin position="46"/>
        <end position="72"/>
    </location>
</feature>
<evidence type="ECO:0000256" key="10">
    <source>
        <dbReference type="ARBA" id="ARBA00022989"/>
    </source>
</evidence>
<evidence type="ECO:0000256" key="4">
    <source>
        <dbReference type="ARBA" id="ARBA00005432"/>
    </source>
</evidence>
<dbReference type="PANTHER" id="PTHR21528:SF0">
    <property type="entry name" value="DEHYDRODOLICHYL DIPHOSPHATE SYNTHASE COMPLEX SUBUNIT NUS1"/>
    <property type="match status" value="1"/>
</dbReference>
<dbReference type="CTD" id="116150"/>
<comment type="subcellular location">
    <subcellularLocation>
        <location evidence="2">Endoplasmic reticulum membrane</location>
    </subcellularLocation>
</comment>
<keyword evidence="7" id="KW-0812">Transmembrane</keyword>
<keyword evidence="15" id="KW-1185">Reference proteome</keyword>
<dbReference type="EC" id="2.5.1.87" evidence="5"/>
<evidence type="ECO:0000256" key="8">
    <source>
        <dbReference type="ARBA" id="ARBA00022824"/>
    </source>
</evidence>
<evidence type="ECO:0000256" key="3">
    <source>
        <dbReference type="ARBA" id="ARBA00004922"/>
    </source>
</evidence>
<evidence type="ECO:0000256" key="6">
    <source>
        <dbReference type="ARBA" id="ARBA00022679"/>
    </source>
</evidence>
<evidence type="ECO:0000256" key="11">
    <source>
        <dbReference type="ARBA" id="ARBA00023136"/>
    </source>
</evidence>
<comment type="similarity">
    <text evidence="4">Belongs to the UPP synthase family.</text>
</comment>
<evidence type="ECO:0000256" key="12">
    <source>
        <dbReference type="ARBA" id="ARBA00047353"/>
    </source>
</evidence>
<dbReference type="GO" id="GO:0005789">
    <property type="term" value="C:endoplasmic reticulum membrane"/>
    <property type="evidence" value="ECO:0007669"/>
    <property type="project" value="UniProtKB-SubCell"/>
</dbReference>
<evidence type="ECO:0000256" key="1">
    <source>
        <dbReference type="ARBA" id="ARBA00001946"/>
    </source>
</evidence>
<gene>
    <name evidence="16" type="primary">NUS1</name>
</gene>
<dbReference type="Proteomes" id="UP001318040">
    <property type="component" value="Chromosome 66"/>
</dbReference>
<protein>
    <recommendedName>
        <fullName evidence="5">ditrans,polycis-polyprenyl diphosphate synthase [(2E,6E)-farnesyldiphosphate specific]</fullName>
        <ecNumber evidence="5">2.5.1.87</ecNumber>
    </recommendedName>
</protein>
<keyword evidence="6" id="KW-0808">Transferase</keyword>
<keyword evidence="9" id="KW-0460">Magnesium</keyword>
<feature type="compositionally biased region" description="Acidic residues" evidence="13">
    <location>
        <begin position="59"/>
        <end position="69"/>
    </location>
</feature>
<comment type="pathway">
    <text evidence="3">Protein modification; protein glycosylation.</text>
</comment>
<proteinExistence type="inferred from homology"/>
<feature type="chain" id="PRO_5042565503" description="ditrans,polycis-polyprenyl diphosphate synthase [(2E,6E)-farnesyldiphosphate specific]" evidence="14">
    <location>
        <begin position="18"/>
        <end position="288"/>
    </location>
</feature>
<keyword evidence="11" id="KW-0472">Membrane</keyword>
<dbReference type="RefSeq" id="XP_032834355.1">
    <property type="nucleotide sequence ID" value="XM_032978464.1"/>
</dbReference>
<evidence type="ECO:0000256" key="7">
    <source>
        <dbReference type="ARBA" id="ARBA00022692"/>
    </source>
</evidence>
<evidence type="ECO:0000256" key="5">
    <source>
        <dbReference type="ARBA" id="ARBA00012596"/>
    </source>
</evidence>
<keyword evidence="10" id="KW-1133">Transmembrane helix</keyword>
<evidence type="ECO:0000256" key="13">
    <source>
        <dbReference type="SAM" id="MobiDB-lite"/>
    </source>
</evidence>
<evidence type="ECO:0000256" key="2">
    <source>
        <dbReference type="ARBA" id="ARBA00004586"/>
    </source>
</evidence>
<dbReference type="InterPro" id="IPR038887">
    <property type="entry name" value="Nus1/NgBR"/>
</dbReference>
<dbReference type="GO" id="GO:0045547">
    <property type="term" value="F:ditrans,polycis-polyprenyl diphosphate synthase [(2E,6E)-farnesyl diphosphate specific] activity"/>
    <property type="evidence" value="ECO:0007669"/>
    <property type="project" value="UniProtKB-EC"/>
</dbReference>
<dbReference type="GO" id="GO:1904423">
    <property type="term" value="C:dehydrodolichyl diphosphate synthase complex"/>
    <property type="evidence" value="ECO:0007669"/>
    <property type="project" value="InterPro"/>
</dbReference>
<keyword evidence="8" id="KW-0256">Endoplasmic reticulum</keyword>
<evidence type="ECO:0000256" key="9">
    <source>
        <dbReference type="ARBA" id="ARBA00022842"/>
    </source>
</evidence>
<comment type="catalytic activity">
    <reaction evidence="12">
        <text>n isopentenyl diphosphate + (2E,6E)-farnesyl diphosphate = a di-trans,poly-cis-polyprenyl diphosphate + n diphosphate</text>
        <dbReference type="Rhea" id="RHEA:53008"/>
        <dbReference type="Rhea" id="RHEA-COMP:19494"/>
        <dbReference type="ChEBI" id="CHEBI:33019"/>
        <dbReference type="ChEBI" id="CHEBI:128769"/>
        <dbReference type="ChEBI" id="CHEBI:136960"/>
        <dbReference type="ChEBI" id="CHEBI:175763"/>
        <dbReference type="EC" id="2.5.1.87"/>
    </reaction>
</comment>
<dbReference type="SUPFAM" id="SSF64005">
    <property type="entry name" value="Undecaprenyl diphosphate synthase"/>
    <property type="match status" value="1"/>
</dbReference>